<sequence length="57" mass="6973">MDEKWRKNELPKLKKYCTWTRSFNEYFTKMLRMHCATLEPNYSISTGLFEVKLCNTF</sequence>
<comment type="caution">
    <text evidence="1">The sequence shown here is derived from an EMBL/GenBank/DDBJ whole genome shotgun (WGS) entry which is preliminary data.</text>
</comment>
<proteinExistence type="predicted"/>
<keyword evidence="2" id="KW-1185">Reference proteome</keyword>
<accession>A0A0V1HI79</accession>
<evidence type="ECO:0000313" key="2">
    <source>
        <dbReference type="Proteomes" id="UP000055024"/>
    </source>
</evidence>
<dbReference type="AlphaFoldDB" id="A0A0V1HI79"/>
<evidence type="ECO:0000313" key="1">
    <source>
        <dbReference type="EMBL" id="KRZ10183.1"/>
    </source>
</evidence>
<organism evidence="1 2">
    <name type="scientific">Trichinella zimbabwensis</name>
    <dbReference type="NCBI Taxonomy" id="268475"/>
    <lineage>
        <taxon>Eukaryota</taxon>
        <taxon>Metazoa</taxon>
        <taxon>Ecdysozoa</taxon>
        <taxon>Nematoda</taxon>
        <taxon>Enoplea</taxon>
        <taxon>Dorylaimia</taxon>
        <taxon>Trichinellida</taxon>
        <taxon>Trichinellidae</taxon>
        <taxon>Trichinella</taxon>
    </lineage>
</organism>
<gene>
    <name evidence="1" type="ORF">T11_15616</name>
</gene>
<dbReference type="Proteomes" id="UP000055024">
    <property type="component" value="Unassembled WGS sequence"/>
</dbReference>
<reference evidence="1 2" key="1">
    <citation type="submission" date="2015-01" db="EMBL/GenBank/DDBJ databases">
        <title>Evolution of Trichinella species and genotypes.</title>
        <authorList>
            <person name="Korhonen P.K."/>
            <person name="Edoardo P."/>
            <person name="Giuseppe L.R."/>
            <person name="Gasser R.B."/>
        </authorList>
    </citation>
    <scope>NUCLEOTIDE SEQUENCE [LARGE SCALE GENOMIC DNA]</scope>
    <source>
        <strain evidence="1">ISS1029</strain>
    </source>
</reference>
<name>A0A0V1HI79_9BILA</name>
<dbReference type="EMBL" id="JYDP01000063">
    <property type="protein sequence ID" value="KRZ10183.1"/>
    <property type="molecule type" value="Genomic_DNA"/>
</dbReference>
<protein>
    <submittedName>
        <fullName evidence="1">Uncharacterized protein</fullName>
    </submittedName>
</protein>